<dbReference type="EMBL" id="AP017649">
    <property type="protein sequence ID" value="BAZ96690.1"/>
    <property type="molecule type" value="Genomic_DNA"/>
</dbReference>
<sequence>MARVRHLSHAPIQEAIIDFSIVAPNVDNEFLELLANNLKDSLPNYSILERLEQDPSCAPQNEPFISLSSKIDKIVIEITNKNIRVDKLAPYENWENLSDTILSVYKLYTSMNNIPIERISTRFINSISVELPLDLEEYLKLIPRLPNNLQATLGDFFVSYFLSIDDILASIILAGSHTENKGNAIIIDISTFYMVDQELLKNDGYLPVLLKHIRKYKNKIFFSTITEKVAGDLQ</sequence>
<protein>
    <submittedName>
        <fullName evidence="1">TIGR04255 family protein</fullName>
    </submittedName>
</protein>
<dbReference type="RefSeq" id="WP_096476546.1">
    <property type="nucleotide sequence ID" value="NZ_AP017649.1"/>
</dbReference>
<organism evidence="1 2">
    <name type="scientific">Dehalococcoides mccartyi</name>
    <dbReference type="NCBI Taxonomy" id="61435"/>
    <lineage>
        <taxon>Bacteria</taxon>
        <taxon>Bacillati</taxon>
        <taxon>Chloroflexota</taxon>
        <taxon>Dehalococcoidia</taxon>
        <taxon>Dehalococcoidales</taxon>
        <taxon>Dehalococcoidaceae</taxon>
        <taxon>Dehalococcoides</taxon>
    </lineage>
</organism>
<proteinExistence type="predicted"/>
<evidence type="ECO:0000313" key="1">
    <source>
        <dbReference type="EMBL" id="BAZ96690.1"/>
    </source>
</evidence>
<name>A0AB33HVU2_9CHLR</name>
<dbReference type="InterPro" id="IPR026349">
    <property type="entry name" value="CHP04255"/>
</dbReference>
<gene>
    <name evidence="1" type="ORF">DEHALATV1_0062</name>
</gene>
<evidence type="ECO:0000313" key="2">
    <source>
        <dbReference type="Proteomes" id="UP000218257"/>
    </source>
</evidence>
<reference evidence="1 2" key="1">
    <citation type="journal article" date="2017" name="Sci. Rep.">
        <title>Isolation and genomic characterization of a Dehalococcoides strain suggests genomic rearrangement during culture.</title>
        <authorList>
            <person name="Yohda M."/>
            <person name="Ikegami K."/>
            <person name="Aita Y."/>
            <person name="Kitajima M."/>
            <person name="Takechi A."/>
            <person name="Iwamoto M."/>
            <person name="Fukuda T."/>
            <person name="Tamura N."/>
            <person name="Shibasaki J."/>
            <person name="Koike S."/>
            <person name="Komatsu D."/>
            <person name="Miyagi S."/>
            <person name="Nishimura M."/>
            <person name="Uchino Y."/>
            <person name="Shiroma A."/>
            <person name="Shimoji M."/>
            <person name="Tamotsu H."/>
            <person name="Ashimine N."/>
            <person name="Shinzato M."/>
            <person name="Ohki S."/>
            <person name="Nakano K."/>
            <person name="Teruya K."/>
            <person name="Satou K."/>
            <person name="Hirano T."/>
            <person name="Yagi O."/>
        </authorList>
    </citation>
    <scope>NUCLEOTIDE SEQUENCE [LARGE SCALE GENOMIC DNA]</scope>
    <source>
        <strain evidence="1 2">UCH-ATV1</strain>
    </source>
</reference>
<dbReference type="NCBIfam" id="TIGR04255">
    <property type="entry name" value="sporadTIGR04255"/>
    <property type="match status" value="1"/>
</dbReference>
<accession>A0AB33HVU2</accession>
<dbReference type="Proteomes" id="UP000218257">
    <property type="component" value="Chromosome"/>
</dbReference>
<dbReference type="AlphaFoldDB" id="A0AB33HVU2"/>